<evidence type="ECO:0000313" key="2">
    <source>
        <dbReference type="EMBL" id="KAK4430708.1"/>
    </source>
</evidence>
<organism evidence="2 3">
    <name type="scientific">Sesamum alatum</name>
    <dbReference type="NCBI Taxonomy" id="300844"/>
    <lineage>
        <taxon>Eukaryota</taxon>
        <taxon>Viridiplantae</taxon>
        <taxon>Streptophyta</taxon>
        <taxon>Embryophyta</taxon>
        <taxon>Tracheophyta</taxon>
        <taxon>Spermatophyta</taxon>
        <taxon>Magnoliopsida</taxon>
        <taxon>eudicotyledons</taxon>
        <taxon>Gunneridae</taxon>
        <taxon>Pentapetalae</taxon>
        <taxon>asterids</taxon>
        <taxon>lamiids</taxon>
        <taxon>Lamiales</taxon>
        <taxon>Pedaliaceae</taxon>
        <taxon>Sesamum</taxon>
    </lineage>
</organism>
<reference evidence="2" key="2">
    <citation type="journal article" date="2024" name="Plant">
        <title>Genomic evolution and insights into agronomic trait innovations of Sesamum species.</title>
        <authorList>
            <person name="Miao H."/>
            <person name="Wang L."/>
            <person name="Qu L."/>
            <person name="Liu H."/>
            <person name="Sun Y."/>
            <person name="Le M."/>
            <person name="Wang Q."/>
            <person name="Wei S."/>
            <person name="Zheng Y."/>
            <person name="Lin W."/>
            <person name="Duan Y."/>
            <person name="Cao H."/>
            <person name="Xiong S."/>
            <person name="Wang X."/>
            <person name="Wei L."/>
            <person name="Li C."/>
            <person name="Ma Q."/>
            <person name="Ju M."/>
            <person name="Zhao R."/>
            <person name="Li G."/>
            <person name="Mu C."/>
            <person name="Tian Q."/>
            <person name="Mei H."/>
            <person name="Zhang T."/>
            <person name="Gao T."/>
            <person name="Zhang H."/>
        </authorList>
    </citation>
    <scope>NUCLEOTIDE SEQUENCE</scope>
    <source>
        <strain evidence="2">3651</strain>
    </source>
</reference>
<feature type="region of interest" description="Disordered" evidence="1">
    <location>
        <begin position="1"/>
        <end position="25"/>
    </location>
</feature>
<reference evidence="2" key="1">
    <citation type="submission" date="2020-06" db="EMBL/GenBank/DDBJ databases">
        <authorList>
            <person name="Li T."/>
            <person name="Hu X."/>
            <person name="Zhang T."/>
            <person name="Song X."/>
            <person name="Zhang H."/>
            <person name="Dai N."/>
            <person name="Sheng W."/>
            <person name="Hou X."/>
            <person name="Wei L."/>
        </authorList>
    </citation>
    <scope>NUCLEOTIDE SEQUENCE</scope>
    <source>
        <strain evidence="2">3651</strain>
        <tissue evidence="2">Leaf</tissue>
    </source>
</reference>
<gene>
    <name evidence="2" type="ORF">Salat_0832500</name>
</gene>
<name>A0AAE1YJK4_9LAMI</name>
<keyword evidence="3" id="KW-1185">Reference proteome</keyword>
<dbReference type="AlphaFoldDB" id="A0AAE1YJK4"/>
<comment type="caution">
    <text evidence="2">The sequence shown here is derived from an EMBL/GenBank/DDBJ whole genome shotgun (WGS) entry which is preliminary data.</text>
</comment>
<protein>
    <submittedName>
        <fullName evidence="2">Uncharacterized protein</fullName>
    </submittedName>
</protein>
<proteinExistence type="predicted"/>
<sequence length="125" mass="13588">MAALDSSDVSAAMDSSSPEETGGDPLEKLRCEFCNLASWVVDNGDSHAMAELQAIKDTWKSLFGEEFASNPCNFLPAAMLPVGVLKPAAQSLLHFGLHLKCVVHDVSLFCLPRAVQSRPLLFRRL</sequence>
<accession>A0AAE1YJK4</accession>
<evidence type="ECO:0000256" key="1">
    <source>
        <dbReference type="SAM" id="MobiDB-lite"/>
    </source>
</evidence>
<dbReference type="Proteomes" id="UP001293254">
    <property type="component" value="Unassembled WGS sequence"/>
</dbReference>
<evidence type="ECO:0000313" key="3">
    <source>
        <dbReference type="Proteomes" id="UP001293254"/>
    </source>
</evidence>
<feature type="compositionally biased region" description="Low complexity" evidence="1">
    <location>
        <begin position="1"/>
        <end position="16"/>
    </location>
</feature>
<dbReference type="EMBL" id="JACGWO010000003">
    <property type="protein sequence ID" value="KAK4430708.1"/>
    <property type="molecule type" value="Genomic_DNA"/>
</dbReference>